<sequence>MKMVKVYKRTRGNPNLDHQLIASSDSDHSHDQRSSSLAPSGQKQTVMSRRAAIVEEFDDDTDLPLPSHPLPNTGSRGPLLEEMHISDDEFEPSQPRAGPASPSSQSQFRPTSSGGSRPDQSSSVTDITPYKTWTCIYPIYVDAKRPYGTGQRRIERAKGLWWPLSKDIADAANRLGLGTLHEVNKCHPRDWENPGRVRVQWKKDGKLMNPMVQTTTQEKQLLEVICFQIQHIKPENIPKPPYNTTPSIIAVPTPSAKTPNGAPSSNKGKQPAATKSKSPTAPQSKQVGGRRLPIPPEPHPPLASRVSAYSPAISTGVLIETVKAGMSATEGPAAGAVPAAPGMPGGVQKGKRKVVRVRG</sequence>
<dbReference type="SUPFAM" id="SSF69695">
    <property type="entry name" value="SRP19"/>
    <property type="match status" value="1"/>
</dbReference>
<dbReference type="Proteomes" id="UP000076154">
    <property type="component" value="Unassembled WGS sequence"/>
</dbReference>
<dbReference type="GO" id="GO:0008312">
    <property type="term" value="F:7S RNA binding"/>
    <property type="evidence" value="ECO:0007669"/>
    <property type="project" value="InterPro"/>
</dbReference>
<feature type="compositionally biased region" description="Polar residues" evidence="5">
    <location>
        <begin position="37"/>
        <end position="47"/>
    </location>
</feature>
<dbReference type="PANTHER" id="PTHR17453">
    <property type="entry name" value="SIGNAL RECOGNITION PARTICLE 19 KD PROTEIN"/>
    <property type="match status" value="1"/>
</dbReference>
<feature type="region of interest" description="Disordered" evidence="5">
    <location>
        <begin position="236"/>
        <end position="302"/>
    </location>
</feature>
<name>A0A369K986_HYPMA</name>
<gene>
    <name evidence="6" type="primary">SEC65</name>
    <name evidence="6" type="ORF">Hypma_003869</name>
</gene>
<protein>
    <submittedName>
        <fullName evidence="6">Signal recognition particle SEC65 subunit</fullName>
    </submittedName>
</protein>
<reference evidence="6" key="1">
    <citation type="submission" date="2018-04" db="EMBL/GenBank/DDBJ databases">
        <title>Whole genome sequencing of Hypsizygus marmoreus.</title>
        <authorList>
            <person name="Choi I.-G."/>
            <person name="Min B."/>
            <person name="Kim J.-G."/>
            <person name="Kim S."/>
            <person name="Oh Y.-L."/>
            <person name="Kong W.-S."/>
            <person name="Park H."/>
            <person name="Jeong J."/>
            <person name="Song E.-S."/>
        </authorList>
    </citation>
    <scope>NUCLEOTIDE SEQUENCE [LARGE SCALE GENOMIC DNA]</scope>
    <source>
        <strain evidence="6">51987-8</strain>
    </source>
</reference>
<evidence type="ECO:0000256" key="4">
    <source>
        <dbReference type="ARBA" id="ARBA00023274"/>
    </source>
</evidence>
<feature type="compositionally biased region" description="Polar residues" evidence="5">
    <location>
        <begin position="101"/>
        <end position="111"/>
    </location>
</feature>
<comment type="caution">
    <text evidence="6">The sequence shown here is derived from an EMBL/GenBank/DDBJ whole genome shotgun (WGS) entry which is preliminary data.</text>
</comment>
<dbReference type="Pfam" id="PF01922">
    <property type="entry name" value="SRP19"/>
    <property type="match status" value="1"/>
</dbReference>
<dbReference type="GO" id="GO:0006617">
    <property type="term" value="P:SRP-dependent cotranslational protein targeting to membrane, signal sequence recognition"/>
    <property type="evidence" value="ECO:0007669"/>
    <property type="project" value="TreeGrafter"/>
</dbReference>
<proteinExistence type="predicted"/>
<accession>A0A369K986</accession>
<dbReference type="STRING" id="39966.A0A369K986"/>
<feature type="region of interest" description="Disordered" evidence="5">
    <location>
        <begin position="337"/>
        <end position="359"/>
    </location>
</feature>
<dbReference type="Gene3D" id="3.30.56.30">
    <property type="entry name" value="Signal recognition particle, SRP19-like subunit"/>
    <property type="match status" value="1"/>
</dbReference>
<evidence type="ECO:0000256" key="5">
    <source>
        <dbReference type="SAM" id="MobiDB-lite"/>
    </source>
</evidence>
<dbReference type="EMBL" id="LUEZ02000015">
    <property type="protein sequence ID" value="RDB27476.1"/>
    <property type="molecule type" value="Genomic_DNA"/>
</dbReference>
<feature type="compositionally biased region" description="Basic residues" evidence="5">
    <location>
        <begin position="1"/>
        <end position="11"/>
    </location>
</feature>
<evidence type="ECO:0000256" key="1">
    <source>
        <dbReference type="ARBA" id="ARBA00004496"/>
    </source>
</evidence>
<keyword evidence="2" id="KW-0963">Cytoplasm</keyword>
<dbReference type="InterPro" id="IPR036521">
    <property type="entry name" value="SRP19-like_sf"/>
</dbReference>
<dbReference type="OrthoDB" id="2190947at2759"/>
<dbReference type="InParanoid" id="A0A369K986"/>
<evidence type="ECO:0000256" key="3">
    <source>
        <dbReference type="ARBA" id="ARBA00023135"/>
    </source>
</evidence>
<keyword evidence="7" id="KW-1185">Reference proteome</keyword>
<keyword evidence="3" id="KW-0733">Signal recognition particle</keyword>
<dbReference type="GO" id="GO:0005786">
    <property type="term" value="C:signal recognition particle, endoplasmic reticulum targeting"/>
    <property type="evidence" value="ECO:0007669"/>
    <property type="project" value="UniProtKB-KW"/>
</dbReference>
<dbReference type="PANTHER" id="PTHR17453:SF0">
    <property type="entry name" value="SIGNAL RECOGNITION PARTICLE 19 KDA PROTEIN"/>
    <property type="match status" value="1"/>
</dbReference>
<dbReference type="AlphaFoldDB" id="A0A369K986"/>
<feature type="compositionally biased region" description="Low complexity" evidence="5">
    <location>
        <begin position="112"/>
        <end position="123"/>
    </location>
</feature>
<feature type="compositionally biased region" description="Basic residues" evidence="5">
    <location>
        <begin position="349"/>
        <end position="359"/>
    </location>
</feature>
<evidence type="ECO:0000256" key="2">
    <source>
        <dbReference type="ARBA" id="ARBA00022490"/>
    </source>
</evidence>
<evidence type="ECO:0000313" key="6">
    <source>
        <dbReference type="EMBL" id="RDB27476.1"/>
    </source>
</evidence>
<feature type="region of interest" description="Disordered" evidence="5">
    <location>
        <begin position="1"/>
        <end position="125"/>
    </location>
</feature>
<evidence type="ECO:0000313" key="7">
    <source>
        <dbReference type="Proteomes" id="UP000076154"/>
    </source>
</evidence>
<feature type="compositionally biased region" description="Polar residues" evidence="5">
    <location>
        <begin position="255"/>
        <end position="286"/>
    </location>
</feature>
<dbReference type="InterPro" id="IPR002778">
    <property type="entry name" value="Signal_recog_particle_SRP19"/>
</dbReference>
<organism evidence="6 7">
    <name type="scientific">Hypsizygus marmoreus</name>
    <name type="common">White beech mushroom</name>
    <name type="synonym">Agaricus marmoreus</name>
    <dbReference type="NCBI Taxonomy" id="39966"/>
    <lineage>
        <taxon>Eukaryota</taxon>
        <taxon>Fungi</taxon>
        <taxon>Dikarya</taxon>
        <taxon>Basidiomycota</taxon>
        <taxon>Agaricomycotina</taxon>
        <taxon>Agaricomycetes</taxon>
        <taxon>Agaricomycetidae</taxon>
        <taxon>Agaricales</taxon>
        <taxon>Tricholomatineae</taxon>
        <taxon>Lyophyllaceae</taxon>
        <taxon>Hypsizygus</taxon>
    </lineage>
</organism>
<comment type="subcellular location">
    <subcellularLocation>
        <location evidence="1">Cytoplasm</location>
    </subcellularLocation>
</comment>
<keyword evidence="4" id="KW-0687">Ribonucleoprotein</keyword>